<keyword evidence="1" id="KW-0472">Membrane</keyword>
<accession>A0ABR7LPV4</accession>
<protein>
    <submittedName>
        <fullName evidence="2">Uncharacterized protein</fullName>
    </submittedName>
</protein>
<dbReference type="Proteomes" id="UP000805614">
    <property type="component" value="Unassembled WGS sequence"/>
</dbReference>
<dbReference type="RefSeq" id="WP_187243896.1">
    <property type="nucleotide sequence ID" value="NZ_BAAAOK010000027.1"/>
</dbReference>
<evidence type="ECO:0000313" key="2">
    <source>
        <dbReference type="EMBL" id="MBC6466879.1"/>
    </source>
</evidence>
<organism evidence="2 3">
    <name type="scientific">Actinomadura alba</name>
    <dbReference type="NCBI Taxonomy" id="406431"/>
    <lineage>
        <taxon>Bacteria</taxon>
        <taxon>Bacillati</taxon>
        <taxon>Actinomycetota</taxon>
        <taxon>Actinomycetes</taxon>
        <taxon>Streptosporangiales</taxon>
        <taxon>Thermomonosporaceae</taxon>
        <taxon>Actinomadura</taxon>
    </lineage>
</organism>
<comment type="caution">
    <text evidence="2">The sequence shown here is derived from an EMBL/GenBank/DDBJ whole genome shotgun (WGS) entry which is preliminary data.</text>
</comment>
<name>A0ABR7LPV4_9ACTN</name>
<evidence type="ECO:0000313" key="3">
    <source>
        <dbReference type="Proteomes" id="UP000805614"/>
    </source>
</evidence>
<reference evidence="2 3" key="1">
    <citation type="submission" date="2020-06" db="EMBL/GenBank/DDBJ databases">
        <title>Actinomadura xiongansis sp. nov., isolated from soil of Baiyangdian.</title>
        <authorList>
            <person name="Zhang X."/>
        </authorList>
    </citation>
    <scope>NUCLEOTIDE SEQUENCE [LARGE SCALE GENOMIC DNA]</scope>
    <source>
        <strain evidence="2 3">HBUM206468</strain>
    </source>
</reference>
<feature type="transmembrane region" description="Helical" evidence="1">
    <location>
        <begin position="55"/>
        <end position="75"/>
    </location>
</feature>
<keyword evidence="1" id="KW-1133">Transmembrane helix</keyword>
<proteinExistence type="predicted"/>
<feature type="transmembrane region" description="Helical" evidence="1">
    <location>
        <begin position="31"/>
        <end position="48"/>
    </location>
</feature>
<dbReference type="EMBL" id="JABVEC010000010">
    <property type="protein sequence ID" value="MBC6466879.1"/>
    <property type="molecule type" value="Genomic_DNA"/>
</dbReference>
<evidence type="ECO:0000256" key="1">
    <source>
        <dbReference type="SAM" id="Phobius"/>
    </source>
</evidence>
<feature type="transmembrane region" description="Helical" evidence="1">
    <location>
        <begin position="95"/>
        <end position="115"/>
    </location>
</feature>
<gene>
    <name evidence="2" type="ORF">HKK74_15410</name>
</gene>
<keyword evidence="1" id="KW-0812">Transmembrane</keyword>
<keyword evidence="3" id="KW-1185">Reference proteome</keyword>
<sequence>MRVIGWALMVLGAFLLGRAVFGDLDGDWRSIVLWIGFGVPILLFGIAFNGWAIRLCAAMAWILPATVLLGGLMVMVDPSYASALDGPRNWVGSTLEARLVAGFFMIAGAGGLAGWDYSVRNGLDKWVGR</sequence>